<feature type="compositionally biased region" description="Basic and acidic residues" evidence="5">
    <location>
        <begin position="101"/>
        <end position="110"/>
    </location>
</feature>
<dbReference type="SUPFAM" id="SSF48403">
    <property type="entry name" value="Ankyrin repeat"/>
    <property type="match status" value="1"/>
</dbReference>
<evidence type="ECO:0000256" key="3">
    <source>
        <dbReference type="ARBA" id="ARBA00038122"/>
    </source>
</evidence>
<evidence type="ECO:0000256" key="1">
    <source>
        <dbReference type="ARBA" id="ARBA00022737"/>
    </source>
</evidence>
<dbReference type="InParanoid" id="A0A665XD19"/>
<dbReference type="InterPro" id="IPR058889">
    <property type="entry name" value="WHD_SOWAHA-C"/>
</dbReference>
<keyword evidence="1" id="KW-0677">Repeat</keyword>
<dbReference type="AlphaFoldDB" id="A0A665XD19"/>
<dbReference type="Gene3D" id="1.25.40.20">
    <property type="entry name" value="Ankyrin repeat-containing domain"/>
    <property type="match status" value="1"/>
</dbReference>
<evidence type="ECO:0000313" key="8">
    <source>
        <dbReference type="Proteomes" id="UP000472264"/>
    </source>
</evidence>
<feature type="compositionally biased region" description="Polar residues" evidence="5">
    <location>
        <begin position="111"/>
        <end position="128"/>
    </location>
</feature>
<dbReference type="Pfam" id="PF12796">
    <property type="entry name" value="Ank_2"/>
    <property type="match status" value="1"/>
</dbReference>
<reference evidence="7" key="3">
    <citation type="submission" date="2025-09" db="UniProtKB">
        <authorList>
            <consortium name="Ensembl"/>
        </authorList>
    </citation>
    <scope>IDENTIFICATION</scope>
</reference>
<feature type="repeat" description="ANK" evidence="4">
    <location>
        <begin position="249"/>
        <end position="271"/>
    </location>
</feature>
<proteinExistence type="inferred from homology"/>
<dbReference type="PANTHER" id="PTHR14491:SF4">
    <property type="entry name" value="ANKYRIN REPEAT DOMAIN-CONTAINING PROTEIN SOWAHC"/>
    <property type="match status" value="1"/>
</dbReference>
<feature type="region of interest" description="Disordered" evidence="5">
    <location>
        <begin position="304"/>
        <end position="331"/>
    </location>
</feature>
<feature type="domain" description="SOWAHA-C winged helix-turn-helix" evidence="6">
    <location>
        <begin position="4"/>
        <end position="70"/>
    </location>
</feature>
<reference evidence="7" key="2">
    <citation type="submission" date="2025-08" db="UniProtKB">
        <authorList>
            <consortium name="Ensembl"/>
        </authorList>
    </citation>
    <scope>IDENTIFICATION</scope>
</reference>
<dbReference type="OMA" id="DQAECNG"/>
<gene>
    <name evidence="7" type="primary">sowahca</name>
</gene>
<accession>A0A665XD19</accession>
<dbReference type="SMART" id="SM00248">
    <property type="entry name" value="ANK"/>
    <property type="match status" value="2"/>
</dbReference>
<dbReference type="Pfam" id="PF25877">
    <property type="entry name" value="WHD_SOWAH"/>
    <property type="match status" value="1"/>
</dbReference>
<dbReference type="PROSITE" id="PS50297">
    <property type="entry name" value="ANK_REP_REGION"/>
    <property type="match status" value="1"/>
</dbReference>
<dbReference type="Proteomes" id="UP000472264">
    <property type="component" value="Chromosome 21"/>
</dbReference>
<keyword evidence="8" id="KW-1185">Reference proteome</keyword>
<evidence type="ECO:0000313" key="7">
    <source>
        <dbReference type="Ensembl" id="ENSENLP00000054288.1"/>
    </source>
</evidence>
<comment type="similarity">
    <text evidence="3">Belongs to the SOWAH family.</text>
</comment>
<protein>
    <submittedName>
        <fullName evidence="7">Sosondowah ankyrin repeat domain family Ca</fullName>
    </submittedName>
</protein>
<organism evidence="7 8">
    <name type="scientific">Echeneis naucrates</name>
    <name type="common">Live sharksucker</name>
    <dbReference type="NCBI Taxonomy" id="173247"/>
    <lineage>
        <taxon>Eukaryota</taxon>
        <taxon>Metazoa</taxon>
        <taxon>Chordata</taxon>
        <taxon>Craniata</taxon>
        <taxon>Vertebrata</taxon>
        <taxon>Euteleostomi</taxon>
        <taxon>Actinopterygii</taxon>
        <taxon>Neopterygii</taxon>
        <taxon>Teleostei</taxon>
        <taxon>Neoteleostei</taxon>
        <taxon>Acanthomorphata</taxon>
        <taxon>Carangaria</taxon>
        <taxon>Carangiformes</taxon>
        <taxon>Echeneidae</taxon>
        <taxon>Echeneis</taxon>
    </lineage>
</organism>
<evidence type="ECO:0000256" key="2">
    <source>
        <dbReference type="ARBA" id="ARBA00023043"/>
    </source>
</evidence>
<evidence type="ECO:0000256" key="4">
    <source>
        <dbReference type="PROSITE-ProRule" id="PRU00023"/>
    </source>
</evidence>
<name>A0A665XD19_ECHNA</name>
<dbReference type="PROSITE" id="PS50088">
    <property type="entry name" value="ANK_REPEAT"/>
    <property type="match status" value="1"/>
</dbReference>
<dbReference type="Ensembl" id="ENSENLT00000055575.1">
    <property type="protein sequence ID" value="ENSENLP00000054288.1"/>
    <property type="gene ID" value="ENSENLG00000022621.1"/>
</dbReference>
<sequence length="419" mass="45313">MASQCTEQAVQEFLMERGGRVQQMELIDHFLSGSGENDPSKEAVNRDLLKRIVDDVCFVKLENGVKFVCLDPEGSAESVMRADADGHDQEECNGGPIQHDPQLDNDKKSNGNEQPAASSQNQASTGTLSSGGGVEVKSLINRGSRLRDSVRSDGDSASLLSSATDEDCASVTLDPLEHEWMLCASDCLWESLQPLLAVEPSLVAKRDFVTGFTCLHWAAKQGKVELLSQLLAFAKENAIPMNVNVRSSAGYTPLHLAAMHGHTQVVRVLLSDWEADPDARDYSGRRAIQYLPPPLAANLQEEGVVTSPGAESDSENTNGSGGGGGRSWRFPRVLQGNLNPLRLLNSPSEAGEEAVVNGKAKGGMQRKSSLSRLNARLHRGRHRAQIIHSASFRDTGEVGREEKLPSSPLRTRPLSNLFG</sequence>
<reference evidence="7" key="1">
    <citation type="submission" date="2021-04" db="EMBL/GenBank/DDBJ databases">
        <authorList>
            <consortium name="Wellcome Sanger Institute Data Sharing"/>
        </authorList>
    </citation>
    <scope>NUCLEOTIDE SEQUENCE [LARGE SCALE GENOMIC DNA]</scope>
</reference>
<feature type="region of interest" description="Disordered" evidence="5">
    <location>
        <begin position="393"/>
        <end position="419"/>
    </location>
</feature>
<dbReference type="PANTHER" id="PTHR14491">
    <property type="entry name" value="SOSONDOWAH, ISOFORM G"/>
    <property type="match status" value="1"/>
</dbReference>
<evidence type="ECO:0000259" key="6">
    <source>
        <dbReference type="Pfam" id="PF25877"/>
    </source>
</evidence>
<feature type="compositionally biased region" description="Basic and acidic residues" evidence="5">
    <location>
        <begin position="394"/>
        <end position="404"/>
    </location>
</feature>
<keyword evidence="2 4" id="KW-0040">ANK repeat</keyword>
<evidence type="ECO:0000256" key="5">
    <source>
        <dbReference type="SAM" id="MobiDB-lite"/>
    </source>
</evidence>
<dbReference type="InterPro" id="IPR036770">
    <property type="entry name" value="Ankyrin_rpt-contain_sf"/>
</dbReference>
<dbReference type="InterPro" id="IPR002110">
    <property type="entry name" value="Ankyrin_rpt"/>
</dbReference>
<feature type="region of interest" description="Disordered" evidence="5">
    <location>
        <begin position="85"/>
        <end position="134"/>
    </location>
</feature>